<reference evidence="1 2" key="1">
    <citation type="journal article" date="2016" name="Nat. Commun.">
        <title>Thousands of microbial genomes shed light on interconnected biogeochemical processes in an aquifer system.</title>
        <authorList>
            <person name="Anantharaman K."/>
            <person name="Brown C.T."/>
            <person name="Hug L.A."/>
            <person name="Sharon I."/>
            <person name="Castelle C.J."/>
            <person name="Probst A.J."/>
            <person name="Thomas B.C."/>
            <person name="Singh A."/>
            <person name="Wilkins M.J."/>
            <person name="Karaoz U."/>
            <person name="Brodie E.L."/>
            <person name="Williams K.H."/>
            <person name="Hubbard S.S."/>
            <person name="Banfield J.F."/>
        </authorList>
    </citation>
    <scope>NUCLEOTIDE SEQUENCE [LARGE SCALE GENOMIC DNA]</scope>
</reference>
<name>A0A1G1WEY9_9BACT</name>
<sequence length="109" mass="12237">MLLVMKKKVASAQLKQMAEDYDGYIKLVVDLEREILAGGGEKHVDGEQALLADGSKQKHLWGGGIDLETKEMDYNSIINLRPNQANPSRDILSVESRKKFDKIVKKLLL</sequence>
<evidence type="ECO:0000313" key="1">
    <source>
        <dbReference type="EMBL" id="OGY26276.1"/>
    </source>
</evidence>
<dbReference type="Proteomes" id="UP000177588">
    <property type="component" value="Unassembled WGS sequence"/>
</dbReference>
<accession>A0A1G1WEY9</accession>
<dbReference type="InterPro" id="IPR043731">
    <property type="entry name" value="DUF5674"/>
</dbReference>
<gene>
    <name evidence="1" type="ORF">A2Z24_02040</name>
</gene>
<dbReference type="AlphaFoldDB" id="A0A1G1WEY9"/>
<organism evidence="1 2">
    <name type="scientific">Candidatus Woykebacteria bacterium RBG_16_44_10</name>
    <dbReference type="NCBI Taxonomy" id="1802597"/>
    <lineage>
        <taxon>Bacteria</taxon>
        <taxon>Candidatus Woykeibacteriota</taxon>
    </lineage>
</organism>
<comment type="caution">
    <text evidence="1">The sequence shown here is derived from an EMBL/GenBank/DDBJ whole genome shotgun (WGS) entry which is preliminary data.</text>
</comment>
<dbReference type="STRING" id="1802597.A2Z24_02040"/>
<evidence type="ECO:0000313" key="2">
    <source>
        <dbReference type="Proteomes" id="UP000177588"/>
    </source>
</evidence>
<dbReference type="Pfam" id="PF18924">
    <property type="entry name" value="DUF5674"/>
    <property type="match status" value="1"/>
</dbReference>
<proteinExistence type="predicted"/>
<dbReference type="EMBL" id="MHCT01000011">
    <property type="protein sequence ID" value="OGY26276.1"/>
    <property type="molecule type" value="Genomic_DNA"/>
</dbReference>
<protein>
    <submittedName>
        <fullName evidence="1">Uncharacterized protein</fullName>
    </submittedName>
</protein>